<reference evidence="1 2" key="1">
    <citation type="submission" date="2018-11" db="EMBL/GenBank/DDBJ databases">
        <authorList>
            <person name="Stevens M.J."/>
            <person name="Cernela N."/>
            <person name="Spoerry Serrano N."/>
            <person name="Schmitt S."/>
            <person name="Schrenzel J."/>
            <person name="Stephan R."/>
        </authorList>
    </citation>
    <scope>NUCLEOTIDE SEQUENCE [LARGE SCALE GENOMIC DNA]</scope>
    <source>
        <strain evidence="1 2">PP422</strain>
    </source>
</reference>
<reference evidence="1 2" key="2">
    <citation type="submission" date="2018-12" db="EMBL/GenBank/DDBJ databases">
        <title>Whole-genome sequences of fifteen clinical Streptococcus suis strains isolated from pigs between 2006 and 2018.</title>
        <authorList>
            <person name="Stevens M.J.A."/>
            <person name="Cernela N."/>
            <person name="Spoerry Serrano N."/>
            <person name="Schmitt S."/>
            <person name="Schrenzel J."/>
            <person name="Stephan R."/>
        </authorList>
    </citation>
    <scope>NUCLEOTIDE SEQUENCE [LARGE SCALE GENOMIC DNA]</scope>
    <source>
        <strain evidence="1 2">PP422</strain>
    </source>
</reference>
<evidence type="ECO:0000313" key="1">
    <source>
        <dbReference type="EMBL" id="RRR51036.1"/>
    </source>
</evidence>
<proteinExistence type="predicted"/>
<sequence length="115" mass="13663">MIDNRTLAILMELFATSQMNLYELSIQTGIDKGTLQSSIEIVNQLLKEQSLDSIDFNEEYYRVPDSLLKNKEQIFKLFSNRQIYLSQEQRQLVIYLYTFIRKDFVFSFLSCRLLT</sequence>
<name>A0A426TAL6_STRSU</name>
<protein>
    <submittedName>
        <fullName evidence="1">Uncharacterized protein</fullName>
    </submittedName>
</protein>
<evidence type="ECO:0000313" key="2">
    <source>
        <dbReference type="Proteomes" id="UP000274117"/>
    </source>
</evidence>
<dbReference type="Proteomes" id="UP000274117">
    <property type="component" value="Unassembled WGS sequence"/>
</dbReference>
<dbReference type="EMBL" id="RSDO01000021">
    <property type="protein sequence ID" value="RRR51036.1"/>
    <property type="molecule type" value="Genomic_DNA"/>
</dbReference>
<gene>
    <name evidence="1" type="ORF">EI998_09360</name>
</gene>
<accession>A0A426TAL6</accession>
<organism evidence="1 2">
    <name type="scientific">Streptococcus suis</name>
    <dbReference type="NCBI Taxonomy" id="1307"/>
    <lineage>
        <taxon>Bacteria</taxon>
        <taxon>Bacillati</taxon>
        <taxon>Bacillota</taxon>
        <taxon>Bacilli</taxon>
        <taxon>Lactobacillales</taxon>
        <taxon>Streptococcaceae</taxon>
        <taxon>Streptococcus</taxon>
    </lineage>
</organism>
<dbReference type="AlphaFoldDB" id="A0A426TAL6"/>
<comment type="caution">
    <text evidence="1">The sequence shown here is derived from an EMBL/GenBank/DDBJ whole genome shotgun (WGS) entry which is preliminary data.</text>
</comment>